<dbReference type="InterPro" id="IPR043502">
    <property type="entry name" value="DNA/RNA_pol_sf"/>
</dbReference>
<gene>
    <name evidence="1" type="ORF">MTR67_017520</name>
</gene>
<accession>A0AAF0QMZ5</accession>
<dbReference type="Proteomes" id="UP001234989">
    <property type="component" value="Chromosome 4"/>
</dbReference>
<organism evidence="1 2">
    <name type="scientific">Solanum verrucosum</name>
    <dbReference type="NCBI Taxonomy" id="315347"/>
    <lineage>
        <taxon>Eukaryota</taxon>
        <taxon>Viridiplantae</taxon>
        <taxon>Streptophyta</taxon>
        <taxon>Embryophyta</taxon>
        <taxon>Tracheophyta</taxon>
        <taxon>Spermatophyta</taxon>
        <taxon>Magnoliopsida</taxon>
        <taxon>eudicotyledons</taxon>
        <taxon>Gunneridae</taxon>
        <taxon>Pentapetalae</taxon>
        <taxon>asterids</taxon>
        <taxon>lamiids</taxon>
        <taxon>Solanales</taxon>
        <taxon>Solanaceae</taxon>
        <taxon>Solanoideae</taxon>
        <taxon>Solaneae</taxon>
        <taxon>Solanum</taxon>
    </lineage>
</organism>
<dbReference type="AlphaFoldDB" id="A0AAF0QMZ5"/>
<dbReference type="EMBL" id="CP133615">
    <property type="protein sequence ID" value="WMV24135.1"/>
    <property type="molecule type" value="Genomic_DNA"/>
</dbReference>
<protein>
    <submittedName>
        <fullName evidence="1">Uncharacterized protein</fullName>
    </submittedName>
</protein>
<sequence>MQGSSPKLTQTASGINEAPIDDPDYLYLHHERCRTNDISTWNERACKGNSKAIKTFISDPFGASPKLQSPRRVGFFHGLACYYFWQAKKPLNDSLSGFGEPLPCFTGSFAFQDRLEVRLHKLRIRASDVPKTTFKTSGILGTRVSKEGIRTDPAKIEATTGWTRPTSPTEIHSFWGWQAATGGVGLGGPLTQKGKVIAYALR</sequence>
<proteinExistence type="predicted"/>
<evidence type="ECO:0000313" key="1">
    <source>
        <dbReference type="EMBL" id="WMV24135.1"/>
    </source>
</evidence>
<evidence type="ECO:0000313" key="2">
    <source>
        <dbReference type="Proteomes" id="UP001234989"/>
    </source>
</evidence>
<reference evidence="1" key="1">
    <citation type="submission" date="2023-08" db="EMBL/GenBank/DDBJ databases">
        <title>A de novo genome assembly of Solanum verrucosum Schlechtendal, a Mexican diploid species geographically isolated from the other diploid A-genome species in potato relatives.</title>
        <authorList>
            <person name="Hosaka K."/>
        </authorList>
    </citation>
    <scope>NUCLEOTIDE SEQUENCE</scope>
    <source>
        <tissue evidence="1">Young leaves</tissue>
    </source>
</reference>
<keyword evidence="2" id="KW-1185">Reference proteome</keyword>
<name>A0AAF0QMZ5_SOLVR</name>
<dbReference type="SUPFAM" id="SSF56672">
    <property type="entry name" value="DNA/RNA polymerases"/>
    <property type="match status" value="1"/>
</dbReference>